<dbReference type="GO" id="GO:0005886">
    <property type="term" value="C:plasma membrane"/>
    <property type="evidence" value="ECO:0007669"/>
    <property type="project" value="UniProtKB-SubCell"/>
</dbReference>
<evidence type="ECO:0000256" key="1">
    <source>
        <dbReference type="ARBA" id="ARBA00004651"/>
    </source>
</evidence>
<dbReference type="InterPro" id="IPR000515">
    <property type="entry name" value="MetI-like"/>
</dbReference>
<evidence type="ECO:0000313" key="9">
    <source>
        <dbReference type="EMBL" id="CUM86366.1"/>
    </source>
</evidence>
<dbReference type="GO" id="GO:0055085">
    <property type="term" value="P:transmembrane transport"/>
    <property type="evidence" value="ECO:0007669"/>
    <property type="project" value="InterPro"/>
</dbReference>
<feature type="transmembrane region" description="Helical" evidence="7">
    <location>
        <begin position="32"/>
        <end position="54"/>
    </location>
</feature>
<comment type="subcellular location">
    <subcellularLocation>
        <location evidence="1 7">Cell membrane</location>
        <topology evidence="1 7">Multi-pass membrane protein</topology>
    </subcellularLocation>
</comment>
<feature type="transmembrane region" description="Helical" evidence="7">
    <location>
        <begin position="295"/>
        <end position="319"/>
    </location>
</feature>
<dbReference type="Gene3D" id="1.10.3720.10">
    <property type="entry name" value="MetI-like"/>
    <property type="match status" value="1"/>
</dbReference>
<feature type="transmembrane region" description="Helical" evidence="7">
    <location>
        <begin position="180"/>
        <end position="200"/>
    </location>
</feature>
<dbReference type="GeneID" id="61435179"/>
<sequence length="334" mass="38001">MTKEVAIKKKESFWERNKKSNGLLLKKRAKSIAISMIRAILLFGMCFMILQPILNKISVSFMAEEDLYNAMVISIPEHFTTANYQLANQFMEYWSTLRNTLLVSFTIAILQIGVCTIVGYGFARFEFPLKKFWFACVMLVIIIPPQTISTSLYLHFRFFDILGIFKALTGSTLNLRGSAIPYYLMSAGCMGLKNGLYIYMIRQFFRNIPKDIEEAAYVDGCGTLRTFFQIMLPDAKPILTSCFLFAFVWQWTDGLYSKMFLGNIKLLSIQLTQIGEKLSHYLMYTMHQATGASVGYTQCIVSTGTLMVILPLLVLYLFAQKGFVESLSSTGIKM</sequence>
<feature type="transmembrane region" description="Helical" evidence="7">
    <location>
        <begin position="132"/>
        <end position="156"/>
    </location>
</feature>
<dbReference type="PROSITE" id="PS50928">
    <property type="entry name" value="ABC_TM1"/>
    <property type="match status" value="1"/>
</dbReference>
<keyword evidence="2 7" id="KW-0813">Transport</keyword>
<dbReference type="OrthoDB" id="9787837at2"/>
<dbReference type="Pfam" id="PF00528">
    <property type="entry name" value="BPD_transp_1"/>
    <property type="match status" value="1"/>
</dbReference>
<dbReference type="EMBL" id="CYXZ01000005">
    <property type="protein sequence ID" value="CUM86366.1"/>
    <property type="molecule type" value="Genomic_DNA"/>
</dbReference>
<dbReference type="PANTHER" id="PTHR43744:SF8">
    <property type="entry name" value="SN-GLYCEROL-3-PHOSPHATE TRANSPORT SYSTEM PERMEASE PROTEIN UGPE"/>
    <property type="match status" value="1"/>
</dbReference>
<dbReference type="STRING" id="166486.ERS852572_00835"/>
<keyword evidence="6 7" id="KW-0472">Membrane</keyword>
<comment type="similarity">
    <text evidence="7">Belongs to the binding-protein-dependent transport system permease family.</text>
</comment>
<feature type="transmembrane region" description="Helical" evidence="7">
    <location>
        <begin position="101"/>
        <end position="120"/>
    </location>
</feature>
<dbReference type="SUPFAM" id="SSF161098">
    <property type="entry name" value="MetI-like"/>
    <property type="match status" value="1"/>
</dbReference>
<reference evidence="9 10" key="1">
    <citation type="submission" date="2015-09" db="EMBL/GenBank/DDBJ databases">
        <authorList>
            <consortium name="Pathogen Informatics"/>
        </authorList>
    </citation>
    <scope>NUCLEOTIDE SEQUENCE [LARGE SCALE GENOMIC DNA]</scope>
    <source>
        <strain evidence="9 10">2789STDY5834960</strain>
    </source>
</reference>
<evidence type="ECO:0000256" key="4">
    <source>
        <dbReference type="ARBA" id="ARBA00022692"/>
    </source>
</evidence>
<organism evidence="9 10">
    <name type="scientific">Roseburia intestinalis</name>
    <dbReference type="NCBI Taxonomy" id="166486"/>
    <lineage>
        <taxon>Bacteria</taxon>
        <taxon>Bacillati</taxon>
        <taxon>Bacillota</taxon>
        <taxon>Clostridia</taxon>
        <taxon>Lachnospirales</taxon>
        <taxon>Lachnospiraceae</taxon>
        <taxon>Roseburia</taxon>
    </lineage>
</organism>
<evidence type="ECO:0000259" key="8">
    <source>
        <dbReference type="PROSITE" id="PS50928"/>
    </source>
</evidence>
<accession>A0A173S8R7</accession>
<name>A0A173S8R7_9FIRM</name>
<proteinExistence type="inferred from homology"/>
<dbReference type="CDD" id="cd06261">
    <property type="entry name" value="TM_PBP2"/>
    <property type="match status" value="1"/>
</dbReference>
<dbReference type="PaxDb" id="166486-ERS852572_00835"/>
<evidence type="ECO:0000256" key="7">
    <source>
        <dbReference type="RuleBase" id="RU363032"/>
    </source>
</evidence>
<dbReference type="InterPro" id="IPR035906">
    <property type="entry name" value="MetI-like_sf"/>
</dbReference>
<dbReference type="Proteomes" id="UP000095350">
    <property type="component" value="Unassembled WGS sequence"/>
</dbReference>
<evidence type="ECO:0000256" key="3">
    <source>
        <dbReference type="ARBA" id="ARBA00022475"/>
    </source>
</evidence>
<evidence type="ECO:0000313" key="10">
    <source>
        <dbReference type="Proteomes" id="UP000095350"/>
    </source>
</evidence>
<feature type="transmembrane region" description="Helical" evidence="7">
    <location>
        <begin position="235"/>
        <end position="252"/>
    </location>
</feature>
<dbReference type="PANTHER" id="PTHR43744">
    <property type="entry name" value="ABC TRANSPORTER PERMEASE PROTEIN MG189-RELATED-RELATED"/>
    <property type="match status" value="1"/>
</dbReference>
<keyword evidence="5 7" id="KW-1133">Transmembrane helix</keyword>
<evidence type="ECO:0000256" key="5">
    <source>
        <dbReference type="ARBA" id="ARBA00022989"/>
    </source>
</evidence>
<evidence type="ECO:0000256" key="6">
    <source>
        <dbReference type="ARBA" id="ARBA00023136"/>
    </source>
</evidence>
<keyword evidence="4 7" id="KW-0812">Transmembrane</keyword>
<evidence type="ECO:0000256" key="2">
    <source>
        <dbReference type="ARBA" id="ARBA00022448"/>
    </source>
</evidence>
<dbReference type="AlphaFoldDB" id="A0A173S8R7"/>
<keyword evidence="3" id="KW-1003">Cell membrane</keyword>
<dbReference type="RefSeq" id="WP_006855241.1">
    <property type="nucleotide sequence ID" value="NZ_CABIYH010000005.1"/>
</dbReference>
<feature type="domain" description="ABC transmembrane type-1" evidence="8">
    <location>
        <begin position="97"/>
        <end position="319"/>
    </location>
</feature>
<gene>
    <name evidence="9" type="primary">malG_1</name>
    <name evidence="9" type="ORF">ERS852572_00835</name>
</gene>
<protein>
    <submittedName>
        <fullName evidence="9">Maltose transport system permease protein malG</fullName>
    </submittedName>
</protein>